<dbReference type="EMBL" id="KV454005">
    <property type="protein sequence ID" value="ODQ45074.1"/>
    <property type="molecule type" value="Genomic_DNA"/>
</dbReference>
<dbReference type="Pfam" id="PF02906">
    <property type="entry name" value="Fe_hyd_lg_C"/>
    <property type="match status" value="1"/>
</dbReference>
<accession>A0A1E3NG15</accession>
<keyword evidence="9" id="KW-1185">Reference proteome</keyword>
<dbReference type="InterPro" id="IPR050340">
    <property type="entry name" value="Cytosolic_Fe-S_CAF"/>
</dbReference>
<evidence type="ECO:0000313" key="8">
    <source>
        <dbReference type="EMBL" id="ODQ45074.1"/>
    </source>
</evidence>
<keyword evidence="4" id="KW-0408">Iron</keyword>
<keyword evidence="4" id="KW-0479">Metal-binding</keyword>
<evidence type="ECO:0000259" key="7">
    <source>
        <dbReference type="Pfam" id="PF02906"/>
    </source>
</evidence>
<dbReference type="PANTHER" id="PTHR11615">
    <property type="entry name" value="NITRATE, FORMATE, IRON DEHYDROGENASE"/>
    <property type="match status" value="1"/>
</dbReference>
<keyword evidence="5" id="KW-0411">Iron-sulfur</keyword>
<gene>
    <name evidence="8" type="ORF">PICMEDRAFT_12813</name>
</gene>
<evidence type="ECO:0000256" key="1">
    <source>
        <dbReference type="ARBA" id="ARBA00006596"/>
    </source>
</evidence>
<evidence type="ECO:0000256" key="3">
    <source>
        <dbReference type="ARBA" id="ARBA00017073"/>
    </source>
</evidence>
<dbReference type="STRING" id="763406.A0A1E3NG15"/>
<dbReference type="AlphaFoldDB" id="A0A1E3NG15"/>
<evidence type="ECO:0000313" key="9">
    <source>
        <dbReference type="Proteomes" id="UP000094455"/>
    </source>
</evidence>
<dbReference type="GeneID" id="30176657"/>
<organism evidence="8 9">
    <name type="scientific">Pichia membranifaciens NRRL Y-2026</name>
    <dbReference type="NCBI Taxonomy" id="763406"/>
    <lineage>
        <taxon>Eukaryota</taxon>
        <taxon>Fungi</taxon>
        <taxon>Dikarya</taxon>
        <taxon>Ascomycota</taxon>
        <taxon>Saccharomycotina</taxon>
        <taxon>Pichiomycetes</taxon>
        <taxon>Pichiales</taxon>
        <taxon>Pichiaceae</taxon>
        <taxon>Pichia</taxon>
    </lineage>
</organism>
<dbReference type="Gene3D" id="3.40.950.10">
    <property type="entry name" value="Fe-only Hydrogenase (Larger Subunit), Chain L, domain 3"/>
    <property type="match status" value="1"/>
</dbReference>
<dbReference type="RefSeq" id="XP_019016187.1">
    <property type="nucleotide sequence ID" value="XM_019159970.1"/>
</dbReference>
<evidence type="ECO:0000256" key="5">
    <source>
        <dbReference type="ARBA" id="ARBA00023014"/>
    </source>
</evidence>
<keyword evidence="4" id="KW-0004">4Fe-4S</keyword>
<dbReference type="InterPro" id="IPR004108">
    <property type="entry name" value="Fe_hydrogenase_lsu_C"/>
</dbReference>
<comment type="similarity">
    <text evidence="1">Belongs to the NARF family.</text>
</comment>
<evidence type="ECO:0000256" key="6">
    <source>
        <dbReference type="ARBA" id="ARBA00031269"/>
    </source>
</evidence>
<dbReference type="InterPro" id="IPR009016">
    <property type="entry name" value="Fe_hydrogenase"/>
</dbReference>
<proteinExistence type="inferred from homology"/>
<dbReference type="OrthoDB" id="10253113at2759"/>
<dbReference type="SUPFAM" id="SSF53920">
    <property type="entry name" value="Fe-only hydrogenase"/>
    <property type="match status" value="1"/>
</dbReference>
<sequence length="507" mass="54472">MSSLLSADDLNDFIRPGVACIKPVEDLRKVPEGGPRHVELEFESGDGGGPAEVEVEVGADGEMVEVEKGGSGSRRRLEKAQISLADCLACSGCITSSEEVLISQHSFQEFVSFWTEHAAAQAAGELHYVLSLSQQARASFANAFDVSVEVADRVLARVFVEHYGFEYVVSVGVGRRLAYAAQYDEVEARTKSEPEPAAGAAAGANVLASICPGWVLYVEKTHPELAGRLSRVRSPQYITCRLVKDVLRRERGYERTQVYNLSVMPCFDKKLEASRDDDVVECVITPREVVSMLLEDDRVDLERLIEDEAAAAAAAGAADYAAFVRRVSPPGWFAGNMYGWGGDAGDESGGYAVAYLEQYRRRHGVTDGWVRTVRGRNEDVYELQLVRGGGAGPEEVVCRSGVINGFKNIQNLVMACPSGCINGGGQLTGSPPVSPAAWLARARARYAEVPAWAADSDDEQRRLQRWLAQYGGGQDDVVLARAPSSAAGATGAKSDAEAAVAVASAGW</sequence>
<reference evidence="8 9" key="1">
    <citation type="journal article" date="2016" name="Proc. Natl. Acad. Sci. U.S.A.">
        <title>Comparative genomics of biotechnologically important yeasts.</title>
        <authorList>
            <person name="Riley R."/>
            <person name="Haridas S."/>
            <person name="Wolfe K.H."/>
            <person name="Lopes M.R."/>
            <person name="Hittinger C.T."/>
            <person name="Goeker M."/>
            <person name="Salamov A.A."/>
            <person name="Wisecaver J.H."/>
            <person name="Long T.M."/>
            <person name="Calvey C.H."/>
            <person name="Aerts A.L."/>
            <person name="Barry K.W."/>
            <person name="Choi C."/>
            <person name="Clum A."/>
            <person name="Coughlan A.Y."/>
            <person name="Deshpande S."/>
            <person name="Douglass A.P."/>
            <person name="Hanson S.J."/>
            <person name="Klenk H.-P."/>
            <person name="LaButti K.M."/>
            <person name="Lapidus A."/>
            <person name="Lindquist E.A."/>
            <person name="Lipzen A.M."/>
            <person name="Meier-Kolthoff J.P."/>
            <person name="Ohm R.A."/>
            <person name="Otillar R.P."/>
            <person name="Pangilinan J.L."/>
            <person name="Peng Y."/>
            <person name="Rokas A."/>
            <person name="Rosa C.A."/>
            <person name="Scheuner C."/>
            <person name="Sibirny A.A."/>
            <person name="Slot J.C."/>
            <person name="Stielow J.B."/>
            <person name="Sun H."/>
            <person name="Kurtzman C.P."/>
            <person name="Blackwell M."/>
            <person name="Grigoriev I.V."/>
            <person name="Jeffries T.W."/>
        </authorList>
    </citation>
    <scope>NUCLEOTIDE SEQUENCE [LARGE SCALE GENOMIC DNA]</scope>
    <source>
        <strain evidence="8 9">NRRL Y-2026</strain>
    </source>
</reference>
<dbReference type="GO" id="GO:0051539">
    <property type="term" value="F:4 iron, 4 sulfur cluster binding"/>
    <property type="evidence" value="ECO:0007669"/>
    <property type="project" value="UniProtKB-KW"/>
</dbReference>
<protein>
    <recommendedName>
        <fullName evidence="2">Cytosolic Fe-S cluster assembly factor NAR1</fullName>
    </recommendedName>
    <alternativeName>
        <fullName evidence="3">Cytosolic Fe-S cluster assembly factor nar1</fullName>
    </alternativeName>
    <alternativeName>
        <fullName evidence="6">Nuclear architecture-related protein 1</fullName>
    </alternativeName>
</protein>
<name>A0A1E3NG15_9ASCO</name>
<dbReference type="Gene3D" id="3.40.50.1780">
    <property type="match status" value="1"/>
</dbReference>
<dbReference type="Proteomes" id="UP000094455">
    <property type="component" value="Unassembled WGS sequence"/>
</dbReference>
<evidence type="ECO:0000256" key="4">
    <source>
        <dbReference type="ARBA" id="ARBA00022485"/>
    </source>
</evidence>
<feature type="domain" description="Iron hydrogenase large subunit C-terminal" evidence="7">
    <location>
        <begin position="128"/>
        <end position="424"/>
    </location>
</feature>
<evidence type="ECO:0000256" key="2">
    <source>
        <dbReference type="ARBA" id="ARBA00015854"/>
    </source>
</evidence>